<accession>A0A4Z0C5S1</accession>
<comment type="caution">
    <text evidence="1">The sequence shown here is derived from an EMBL/GenBank/DDBJ whole genome shotgun (WGS) entry which is preliminary data.</text>
</comment>
<evidence type="ECO:0000313" key="1">
    <source>
        <dbReference type="EMBL" id="TFZ06252.1"/>
    </source>
</evidence>
<keyword evidence="2" id="KW-1185">Reference proteome</keyword>
<proteinExistence type="predicted"/>
<evidence type="ECO:0000313" key="2">
    <source>
        <dbReference type="Proteomes" id="UP000298180"/>
    </source>
</evidence>
<protein>
    <submittedName>
        <fullName evidence="1">Uncharacterized protein</fullName>
    </submittedName>
</protein>
<name>A0A4Z0C5S1_9BURK</name>
<dbReference type="EMBL" id="SMLM01000001">
    <property type="protein sequence ID" value="TFZ06252.1"/>
    <property type="molecule type" value="Genomic_DNA"/>
</dbReference>
<dbReference type="RefSeq" id="WP_135262339.1">
    <property type="nucleotide sequence ID" value="NZ_SMLM01000001.1"/>
</dbReference>
<dbReference type="Proteomes" id="UP000298180">
    <property type="component" value="Unassembled WGS sequence"/>
</dbReference>
<dbReference type="AlphaFoldDB" id="A0A4Z0C5S1"/>
<dbReference type="OrthoDB" id="9153806at2"/>
<organism evidence="1 2">
    <name type="scientific">Ramlibacter henchirensis</name>
    <dbReference type="NCBI Taxonomy" id="204072"/>
    <lineage>
        <taxon>Bacteria</taxon>
        <taxon>Pseudomonadati</taxon>
        <taxon>Pseudomonadota</taxon>
        <taxon>Betaproteobacteria</taxon>
        <taxon>Burkholderiales</taxon>
        <taxon>Comamonadaceae</taxon>
        <taxon>Ramlibacter</taxon>
    </lineage>
</organism>
<sequence length="69" mass="7540">MSQQAIIRGEVSFRAGDGMLMPIPDGPVDIEVADDSVTLGWMEGNDPGSAAITRDEFDRYVREGKIRLS</sequence>
<reference evidence="1 2" key="1">
    <citation type="submission" date="2019-03" db="EMBL/GenBank/DDBJ databases">
        <title>Ramlibacter henchirensis DSM 14656, whole genome shotgun sequence.</title>
        <authorList>
            <person name="Zhang X."/>
            <person name="Feng G."/>
            <person name="Zhu H."/>
        </authorList>
    </citation>
    <scope>NUCLEOTIDE SEQUENCE [LARGE SCALE GENOMIC DNA]</scope>
    <source>
        <strain evidence="1 2">DSM 14656</strain>
    </source>
</reference>
<gene>
    <name evidence="1" type="ORF">EZ313_06300</name>
</gene>